<sequence length="518" mass="56840">MAVNCEFCGVSRPSVYCNADMASLCIPCDARVHSANSLSKRHERLPLCETCGTHPAFVRCLDHMLFLCQNCDRRVHEPLARHRRQLISCFMGCPSARDLATLWGYDLKDAGTNIVQRNWANSASLGSGSAQINKGVIGGKQVGTDLSASASKLNSFKSGYKGVGQIEAGLSNLSNKMLQKSQRQVENNIILRQILDLEKLQLSEIKHPSSVRGQQVHKEAYPTGGEMLKQQPEHPQGIDGVDSHGGNAVHPELQTPLHFSLPLSQPDSLIPLSNEEIPLQGEIFWSSRSFTQNTQLWPQNMQDLGFCLDADLYDSTNIPEIDLTFQNFEELFAAEQDNSPPLFEGFDEACSSIGKAASIAKTDSCYTGSAEDIPGDLSNLVSQKSKKENDVGPSHLGHTPGSSDTTCQSTSTYTSFSVSFSRVSSETNASDYIDSGVSPSILNEDTSWKPTEMEGTQMEMRGEATLRTQEKKLQKFEKHCNQHISHKAKGNVRKHSKSHFDKSAAGYESETVGAARSY</sequence>
<gene>
    <name evidence="7" type="ORF">H6P81_008961</name>
</gene>
<protein>
    <recommendedName>
        <fullName evidence="6">B box-type domain-containing protein</fullName>
    </recommendedName>
</protein>
<feature type="region of interest" description="Disordered" evidence="5">
    <location>
        <begin position="384"/>
        <end position="408"/>
    </location>
</feature>
<dbReference type="InterPro" id="IPR049808">
    <property type="entry name" value="CONSTANS-like_Bbox1"/>
</dbReference>
<evidence type="ECO:0000256" key="5">
    <source>
        <dbReference type="SAM" id="MobiDB-lite"/>
    </source>
</evidence>
<evidence type="ECO:0000256" key="3">
    <source>
        <dbReference type="ARBA" id="ARBA00022833"/>
    </source>
</evidence>
<dbReference type="GO" id="GO:0008270">
    <property type="term" value="F:zinc ion binding"/>
    <property type="evidence" value="ECO:0007669"/>
    <property type="project" value="UniProtKB-KW"/>
</dbReference>
<dbReference type="PROSITE" id="PS50119">
    <property type="entry name" value="ZF_BBOX"/>
    <property type="match status" value="2"/>
</dbReference>
<dbReference type="Proteomes" id="UP000825729">
    <property type="component" value="Unassembled WGS sequence"/>
</dbReference>
<feature type="domain" description="B box-type" evidence="6">
    <location>
        <begin position="43"/>
        <end position="87"/>
    </location>
</feature>
<evidence type="ECO:0000256" key="4">
    <source>
        <dbReference type="PROSITE-ProRule" id="PRU00024"/>
    </source>
</evidence>
<organism evidence="7 8">
    <name type="scientific">Aristolochia fimbriata</name>
    <name type="common">White veined hardy Dutchman's pipe vine</name>
    <dbReference type="NCBI Taxonomy" id="158543"/>
    <lineage>
        <taxon>Eukaryota</taxon>
        <taxon>Viridiplantae</taxon>
        <taxon>Streptophyta</taxon>
        <taxon>Embryophyta</taxon>
        <taxon>Tracheophyta</taxon>
        <taxon>Spermatophyta</taxon>
        <taxon>Magnoliopsida</taxon>
        <taxon>Magnoliidae</taxon>
        <taxon>Piperales</taxon>
        <taxon>Aristolochiaceae</taxon>
        <taxon>Aristolochia</taxon>
    </lineage>
</organism>
<evidence type="ECO:0000313" key="7">
    <source>
        <dbReference type="EMBL" id="KAG9448996.1"/>
    </source>
</evidence>
<reference evidence="7 8" key="1">
    <citation type="submission" date="2021-07" db="EMBL/GenBank/DDBJ databases">
        <title>The Aristolochia fimbriata genome: insights into angiosperm evolution, floral development and chemical biosynthesis.</title>
        <authorList>
            <person name="Jiao Y."/>
        </authorList>
    </citation>
    <scope>NUCLEOTIDE SEQUENCE [LARGE SCALE GENOMIC DNA]</scope>
    <source>
        <strain evidence="7">IBCAS-2021</strain>
        <tissue evidence="7">Leaf</tissue>
    </source>
</reference>
<comment type="caution">
    <text evidence="7">The sequence shown here is derived from an EMBL/GenBank/DDBJ whole genome shotgun (WGS) entry which is preliminary data.</text>
</comment>
<keyword evidence="1" id="KW-0479">Metal-binding</keyword>
<dbReference type="AlphaFoldDB" id="A0AAV7EMQ4"/>
<dbReference type="PANTHER" id="PTHR31717:SF143">
    <property type="entry name" value="B BOX-TYPE DOMAIN-CONTAINING PROTEIN"/>
    <property type="match status" value="1"/>
</dbReference>
<dbReference type="InterPro" id="IPR000315">
    <property type="entry name" value="Znf_B-box"/>
</dbReference>
<evidence type="ECO:0000313" key="8">
    <source>
        <dbReference type="Proteomes" id="UP000825729"/>
    </source>
</evidence>
<dbReference type="EMBL" id="JAINDJ010000004">
    <property type="protein sequence ID" value="KAG9448996.1"/>
    <property type="molecule type" value="Genomic_DNA"/>
</dbReference>
<feature type="compositionally biased region" description="Basic residues" evidence="5">
    <location>
        <begin position="486"/>
        <end position="497"/>
    </location>
</feature>
<accession>A0AAV7EMQ4</accession>
<keyword evidence="3" id="KW-0862">Zinc</keyword>
<name>A0AAV7EMQ4_ARIFI</name>
<keyword evidence="8" id="KW-1185">Reference proteome</keyword>
<dbReference type="SMART" id="SM00336">
    <property type="entry name" value="BBOX"/>
    <property type="match status" value="2"/>
</dbReference>
<feature type="region of interest" description="Disordered" evidence="5">
    <location>
        <begin position="486"/>
        <end position="518"/>
    </location>
</feature>
<evidence type="ECO:0000256" key="2">
    <source>
        <dbReference type="ARBA" id="ARBA00022771"/>
    </source>
</evidence>
<evidence type="ECO:0000259" key="6">
    <source>
        <dbReference type="PROSITE" id="PS50119"/>
    </source>
</evidence>
<proteinExistence type="predicted"/>
<dbReference type="CDD" id="cd19821">
    <property type="entry name" value="Bbox1_BBX-like"/>
    <property type="match status" value="2"/>
</dbReference>
<dbReference type="PANTHER" id="PTHR31717">
    <property type="entry name" value="ZINC FINGER PROTEIN CONSTANS-LIKE 10"/>
    <property type="match status" value="1"/>
</dbReference>
<evidence type="ECO:0000256" key="1">
    <source>
        <dbReference type="ARBA" id="ARBA00022723"/>
    </source>
</evidence>
<feature type="domain" description="B box-type" evidence="6">
    <location>
        <begin position="1"/>
        <end position="47"/>
    </location>
</feature>
<keyword evidence="2 4" id="KW-0863">Zinc-finger</keyword>